<feature type="region of interest" description="Disordered" evidence="3">
    <location>
        <begin position="55"/>
        <end position="159"/>
    </location>
</feature>
<name>A0A9P6KFA9_9FUNG</name>
<proteinExistence type="predicted"/>
<dbReference type="EMBL" id="JAABOA010000983">
    <property type="protein sequence ID" value="KAF9582627.1"/>
    <property type="molecule type" value="Genomic_DNA"/>
</dbReference>
<keyword evidence="6" id="KW-1185">Reference proteome</keyword>
<comment type="caution">
    <text evidence="5">The sequence shown here is derived from an EMBL/GenBank/DDBJ whole genome shotgun (WGS) entry which is preliminary data.</text>
</comment>
<dbReference type="InterPro" id="IPR006224">
    <property type="entry name" value="PsdUridine_synth_RluA-like_CS"/>
</dbReference>
<keyword evidence="2" id="KW-0694">RNA-binding</keyword>
<dbReference type="CDD" id="cd00165">
    <property type="entry name" value="S4"/>
    <property type="match status" value="1"/>
</dbReference>
<feature type="compositionally biased region" description="Polar residues" evidence="3">
    <location>
        <begin position="63"/>
        <end position="77"/>
    </location>
</feature>
<dbReference type="InterPro" id="IPR020103">
    <property type="entry name" value="PsdUridine_synth_cat_dom_sf"/>
</dbReference>
<gene>
    <name evidence="5" type="ORF">BGW38_010956</name>
</gene>
<feature type="domain" description="Pseudouridine synthase RsuA/RluA-like" evidence="4">
    <location>
        <begin position="273"/>
        <end position="420"/>
    </location>
</feature>
<evidence type="ECO:0000313" key="5">
    <source>
        <dbReference type="EMBL" id="KAF9582627.1"/>
    </source>
</evidence>
<feature type="active site" evidence="1">
    <location>
        <position position="315"/>
    </location>
</feature>
<dbReference type="GO" id="GO:0009982">
    <property type="term" value="F:pseudouridine synthase activity"/>
    <property type="evidence" value="ECO:0007669"/>
    <property type="project" value="InterPro"/>
</dbReference>
<sequence>MSLFLAHLSRETIPRLFTARSLSPRLWLSRSASTTATFDTKTHSVLDCPRLQDQDQDQDQDLSHNPLQISSHNSSMSDLHPSEAEDTPVLAGSTPVTDTDTDATMDTPVTTVASDSDQSSASSAVVTAGSKRHHAEPKQGQANYEKGERPQKKQKKQKKRIELISLEDDLNNAQYFYENGLRKILPYSFKYQTFAKGRWLGRRLIDVFNLEFRDRDNAFYERAIKEGRIAINGEIVSKDYIVQNSDIVSHNSHRHEPPVTDLPVRVVMEDNGVIVVDKPSSIPVHPSGRYRHNTVLHILMREQGYKDLFPINRLDRLTSGLMLFALTVHKAREFKTMLQKCQIKKEYVCKVKGLFPSGVIECHQPIHVACFKLTLNTVHPDGKACSTTFERLHYDADSNTSIVLAKPVTGRTHQIRVHLQWLGYPITNDPLYQSKEVWGELNGKGGVTEDMEKELIQKLLERGELDDEVDFALAEAATAELATREVSETTIDSDKDKESGDASFCDTCGLPSRADPEPEKRVMYLHAWRYKAKDWSYETDLPDWAKDAVGASPLSSSPSVQESGDEKLIPTEN</sequence>
<dbReference type="InterPro" id="IPR006225">
    <property type="entry name" value="PsdUridine_synth_RluC/D"/>
</dbReference>
<dbReference type="GO" id="GO:0000455">
    <property type="term" value="P:enzyme-directed rRNA pseudouridine synthesis"/>
    <property type="evidence" value="ECO:0007669"/>
    <property type="project" value="TreeGrafter"/>
</dbReference>
<evidence type="ECO:0000313" key="6">
    <source>
        <dbReference type="Proteomes" id="UP000780801"/>
    </source>
</evidence>
<dbReference type="PROSITE" id="PS50889">
    <property type="entry name" value="S4"/>
    <property type="match status" value="1"/>
</dbReference>
<evidence type="ECO:0000259" key="4">
    <source>
        <dbReference type="Pfam" id="PF00849"/>
    </source>
</evidence>
<dbReference type="InterPro" id="IPR006145">
    <property type="entry name" value="PsdUridine_synth_RsuA/RluA"/>
</dbReference>
<feature type="compositionally biased region" description="Basic and acidic residues" evidence="3">
    <location>
        <begin position="484"/>
        <end position="500"/>
    </location>
</feature>
<feature type="region of interest" description="Disordered" evidence="3">
    <location>
        <begin position="547"/>
        <end position="573"/>
    </location>
</feature>
<evidence type="ECO:0000256" key="1">
    <source>
        <dbReference type="PIRSR" id="PIRSR606225-1"/>
    </source>
</evidence>
<dbReference type="AlphaFoldDB" id="A0A9P6KFA9"/>
<evidence type="ECO:0000256" key="2">
    <source>
        <dbReference type="PROSITE-ProRule" id="PRU00182"/>
    </source>
</evidence>
<dbReference type="CDD" id="cd02557">
    <property type="entry name" value="PseudoU_synth_ScRIB2"/>
    <property type="match status" value="1"/>
</dbReference>
<dbReference type="OrthoDB" id="424794at2759"/>
<dbReference type="Proteomes" id="UP000780801">
    <property type="component" value="Unassembled WGS sequence"/>
</dbReference>
<dbReference type="GO" id="GO:0003723">
    <property type="term" value="F:RNA binding"/>
    <property type="evidence" value="ECO:0007669"/>
    <property type="project" value="UniProtKB-KW"/>
</dbReference>
<reference evidence="5" key="1">
    <citation type="journal article" date="2020" name="Fungal Divers.">
        <title>Resolving the Mortierellaceae phylogeny through synthesis of multi-gene phylogenetics and phylogenomics.</title>
        <authorList>
            <person name="Vandepol N."/>
            <person name="Liber J."/>
            <person name="Desiro A."/>
            <person name="Na H."/>
            <person name="Kennedy M."/>
            <person name="Barry K."/>
            <person name="Grigoriev I.V."/>
            <person name="Miller A.N."/>
            <person name="O'Donnell K."/>
            <person name="Stajich J.E."/>
            <person name="Bonito G."/>
        </authorList>
    </citation>
    <scope>NUCLEOTIDE SEQUENCE</scope>
    <source>
        <strain evidence="5">KOD1015</strain>
    </source>
</reference>
<dbReference type="Pfam" id="PF00849">
    <property type="entry name" value="PseudoU_synth_2"/>
    <property type="match status" value="1"/>
</dbReference>
<dbReference type="InterPro" id="IPR050188">
    <property type="entry name" value="RluA_PseudoU_synthase"/>
</dbReference>
<protein>
    <recommendedName>
        <fullName evidence="4">Pseudouridine synthase RsuA/RluA-like domain-containing protein</fullName>
    </recommendedName>
</protein>
<feature type="region of interest" description="Disordered" evidence="3">
    <location>
        <begin position="484"/>
        <end position="503"/>
    </location>
</feature>
<organism evidence="5 6">
    <name type="scientific">Lunasporangiospora selenospora</name>
    <dbReference type="NCBI Taxonomy" id="979761"/>
    <lineage>
        <taxon>Eukaryota</taxon>
        <taxon>Fungi</taxon>
        <taxon>Fungi incertae sedis</taxon>
        <taxon>Mucoromycota</taxon>
        <taxon>Mortierellomycotina</taxon>
        <taxon>Mortierellomycetes</taxon>
        <taxon>Mortierellales</taxon>
        <taxon>Mortierellaceae</taxon>
        <taxon>Lunasporangiospora</taxon>
    </lineage>
</organism>
<dbReference type="PANTHER" id="PTHR21600:SF40">
    <property type="entry name" value="PSEUDOURIDYLATE SYNTHASE RPUSD2"/>
    <property type="match status" value="1"/>
</dbReference>
<feature type="compositionally biased region" description="Low complexity" evidence="3">
    <location>
        <begin position="94"/>
        <end position="128"/>
    </location>
</feature>
<accession>A0A9P6KFA9</accession>
<dbReference type="PANTHER" id="PTHR21600">
    <property type="entry name" value="MITOCHONDRIAL RNA PSEUDOURIDINE SYNTHASE"/>
    <property type="match status" value="1"/>
</dbReference>
<feature type="compositionally biased region" description="Basic and acidic residues" evidence="3">
    <location>
        <begin position="564"/>
        <end position="573"/>
    </location>
</feature>
<dbReference type="PROSITE" id="PS01129">
    <property type="entry name" value="PSI_RLU"/>
    <property type="match status" value="1"/>
</dbReference>
<dbReference type="Gene3D" id="3.30.2350.10">
    <property type="entry name" value="Pseudouridine synthase"/>
    <property type="match status" value="1"/>
</dbReference>
<dbReference type="SUPFAM" id="SSF55120">
    <property type="entry name" value="Pseudouridine synthase"/>
    <property type="match status" value="1"/>
</dbReference>
<evidence type="ECO:0000256" key="3">
    <source>
        <dbReference type="SAM" id="MobiDB-lite"/>
    </source>
</evidence>
<dbReference type="NCBIfam" id="TIGR00005">
    <property type="entry name" value="rluA_subfam"/>
    <property type="match status" value="1"/>
</dbReference>